<proteinExistence type="predicted"/>
<dbReference type="EMBL" id="JQ815363">
    <property type="protein sequence ID" value="AFJ20438.1"/>
    <property type="molecule type" value="Genomic_DNA"/>
</dbReference>
<name>K7PBY8_9VIRU</name>
<feature type="region of interest" description="Disordered" evidence="1">
    <location>
        <begin position="1"/>
        <end position="74"/>
    </location>
</feature>
<evidence type="ECO:0000313" key="3">
    <source>
        <dbReference type="Proteomes" id="UP000118426"/>
    </source>
</evidence>
<dbReference type="Proteomes" id="UP000118426">
    <property type="component" value="Segment"/>
</dbReference>
<dbReference type="KEGG" id="vg:14011292"/>
<sequence>MADSPQPTIMADLDSESPGPSTRLVPLIPDAPKKRACVRKRSGSSEDQAPETTSSIKRTRLLFESDTEDEEEDEVIVISDTTDSDTDEDDGVNIVGVLRQGKGEPFIDKPYNSLLAGLDCNIKANMMLNAQVTTEMTYLDYYEELTSSDYAPYSQRNKELFEMGKAMYTMAGSLINQTGITKRLEVYRLRLVDDSEPMHKQIIKIGRELDQSHETHHKHPLETECSYEEECSYVQLRTMGLLLMRAAVVAETLNCWDEVRYTGGFAGCTASATQVALYLGRPILPTVCSWVSQRNWVQLWWIALDSCGVGLSEVFFEAPHAPVLGPAEAELDAPSVHDHAYNAKPSHKDLIRQWCVGRQLVELGFHSMMRYDDISVLNRCSMVLLKDMHTELKLLRVHAVTDGVRSEPLFRKGEECPCPELYENLTFNGMEIETYRPPLKAGTMEPIINETMVNLAWRKTKDHKGMAIKKLGHSLMLAAHMGLEVSLSPSAPVHKQDFSRELYGYAQRVSIQSGPKLDLTAMPHDVRGVLECRSHYRDHLLGELDTWVIKKEIRVITIEAERDAVANVFKAASEVNPIDIM</sequence>
<protein>
    <submittedName>
        <fullName evidence="2">Protein ORF150A</fullName>
    </submittedName>
</protein>
<organism evidence="2 3">
    <name type="scientific">Cyprinid herpesvirus 1</name>
    <dbReference type="NCBI Taxonomy" id="317858"/>
    <lineage>
        <taxon>Viruses</taxon>
        <taxon>Duplodnaviria</taxon>
        <taxon>Heunggongvirae</taxon>
        <taxon>Peploviricota</taxon>
        <taxon>Herviviricetes</taxon>
        <taxon>Herpesvirales</taxon>
        <taxon>Alloherpesviridae</taxon>
        <taxon>Cyvirus</taxon>
        <taxon>Cyvirus cyprinidallo1</taxon>
    </lineage>
</organism>
<accession>K7PBY8</accession>
<dbReference type="RefSeq" id="YP_007003806.1">
    <property type="nucleotide sequence ID" value="NC_019491.1"/>
</dbReference>
<reference evidence="2 3" key="1">
    <citation type="journal article" date="2013" name="J. Virol.">
        <title>Comparative genomics of carp herpesviruses.</title>
        <authorList>
            <person name="Davison A.J."/>
            <person name="Kurobe T."/>
            <person name="Gatherer D."/>
            <person name="Cunningham C."/>
            <person name="Korf I."/>
            <person name="Fukuda H."/>
            <person name="Hedrick R.P."/>
            <person name="Waltzek T.B."/>
        </authorList>
    </citation>
    <scope>NUCLEOTIDE SEQUENCE [LARGE SCALE GENOMIC DNA]</scope>
    <source>
        <strain evidence="2">NG-J1</strain>
    </source>
</reference>
<feature type="compositionally biased region" description="Polar residues" evidence="1">
    <location>
        <begin position="45"/>
        <end position="56"/>
    </location>
</feature>
<dbReference type="OrthoDB" id="33300at10239"/>
<evidence type="ECO:0000256" key="1">
    <source>
        <dbReference type="SAM" id="MobiDB-lite"/>
    </source>
</evidence>
<evidence type="ECO:0000313" key="2">
    <source>
        <dbReference type="EMBL" id="AFJ20438.1"/>
    </source>
</evidence>
<dbReference type="GeneID" id="14011292"/>
<feature type="compositionally biased region" description="Acidic residues" evidence="1">
    <location>
        <begin position="65"/>
        <end position="74"/>
    </location>
</feature>
<keyword evidence="3" id="KW-1185">Reference proteome</keyword>
<gene>
    <name evidence="2" type="ORF">CyHV1_ORF150A</name>
</gene>